<evidence type="ECO:0000259" key="9">
    <source>
        <dbReference type="PROSITE" id="PS50305"/>
    </source>
</evidence>
<dbReference type="FunFam" id="3.40.50.1220:FF:000038">
    <property type="entry name" value="NAD-dependent protein deacetylase sirtuin-6 isoform X2"/>
    <property type="match status" value="1"/>
</dbReference>
<evidence type="ECO:0000256" key="3">
    <source>
        <dbReference type="ARBA" id="ARBA00022679"/>
    </source>
</evidence>
<dbReference type="Proteomes" id="UP000433876">
    <property type="component" value="Unassembled WGS sequence"/>
</dbReference>
<feature type="binding site" evidence="8">
    <location>
        <position position="135"/>
    </location>
    <ligand>
        <name>Zn(2+)</name>
        <dbReference type="ChEBI" id="CHEBI:29105"/>
    </ligand>
</feature>
<dbReference type="GO" id="GO:0046872">
    <property type="term" value="F:metal ion binding"/>
    <property type="evidence" value="ECO:0007669"/>
    <property type="project" value="UniProtKB-KW"/>
</dbReference>
<evidence type="ECO:0000256" key="7">
    <source>
        <dbReference type="ARBA" id="ARBA00038170"/>
    </source>
</evidence>
<dbReference type="EC" id="2.3.1.286" evidence="2"/>
<reference evidence="10 11" key="1">
    <citation type="submission" date="2017-07" db="EMBL/GenBank/DDBJ databases">
        <title>Genome sequence of the Sordaria macrospora wild type strain R19027.</title>
        <authorList>
            <person name="Nowrousian M."/>
            <person name="Teichert I."/>
            <person name="Kueck U."/>
        </authorList>
    </citation>
    <scope>NUCLEOTIDE SEQUENCE [LARGE SCALE GENOMIC DNA]</scope>
    <source>
        <strain evidence="10 11">R19027</strain>
        <tissue evidence="10">Mycelium</tissue>
    </source>
</reference>
<keyword evidence="5 8" id="KW-0862">Zinc</keyword>
<comment type="caution">
    <text evidence="10">The sequence shown here is derived from an EMBL/GenBank/DDBJ whole genome shotgun (WGS) entry which is preliminary data.</text>
</comment>
<feature type="domain" description="Deacetylase sirtuin-type" evidence="9">
    <location>
        <begin position="17"/>
        <end position="277"/>
    </location>
</feature>
<dbReference type="GO" id="GO:0017136">
    <property type="term" value="F:histone deacetylase activity, NAD-dependent"/>
    <property type="evidence" value="ECO:0007669"/>
    <property type="project" value="TreeGrafter"/>
</dbReference>
<evidence type="ECO:0000256" key="8">
    <source>
        <dbReference type="PROSITE-ProRule" id="PRU00236"/>
    </source>
</evidence>
<dbReference type="AlphaFoldDB" id="A0A8S8ZEZ7"/>
<dbReference type="EMBL" id="NMPR01000169">
    <property type="protein sequence ID" value="KAA8628673.1"/>
    <property type="molecule type" value="Genomic_DNA"/>
</dbReference>
<feature type="binding site" evidence="8">
    <location>
        <position position="162"/>
    </location>
    <ligand>
        <name>Zn(2+)</name>
        <dbReference type="ChEBI" id="CHEBI:29105"/>
    </ligand>
</feature>
<dbReference type="Gene3D" id="3.40.50.1220">
    <property type="entry name" value="TPP-binding domain"/>
    <property type="match status" value="1"/>
</dbReference>
<evidence type="ECO:0000313" key="10">
    <source>
        <dbReference type="EMBL" id="KAA8628673.1"/>
    </source>
</evidence>
<keyword evidence="6" id="KW-0520">NAD</keyword>
<dbReference type="Pfam" id="PF02146">
    <property type="entry name" value="SIR2"/>
    <property type="match status" value="1"/>
</dbReference>
<dbReference type="InterPro" id="IPR026590">
    <property type="entry name" value="Ssirtuin_cat_dom"/>
</dbReference>
<evidence type="ECO:0000256" key="4">
    <source>
        <dbReference type="ARBA" id="ARBA00022723"/>
    </source>
</evidence>
<proteinExistence type="inferred from homology"/>
<evidence type="ECO:0000256" key="1">
    <source>
        <dbReference type="ARBA" id="ARBA00006924"/>
    </source>
</evidence>
<protein>
    <recommendedName>
        <fullName evidence="2">protein acetyllysine N-acetyltransferase</fullName>
        <ecNumber evidence="2">2.3.1.286</ecNumber>
    </recommendedName>
</protein>
<feature type="binding site" evidence="8">
    <location>
        <position position="165"/>
    </location>
    <ligand>
        <name>Zn(2+)</name>
        <dbReference type="ChEBI" id="CHEBI:29105"/>
    </ligand>
</feature>
<dbReference type="InterPro" id="IPR003000">
    <property type="entry name" value="Sirtuin"/>
</dbReference>
<evidence type="ECO:0000256" key="6">
    <source>
        <dbReference type="ARBA" id="ARBA00023027"/>
    </source>
</evidence>
<dbReference type="GO" id="GO:0003714">
    <property type="term" value="F:transcription corepressor activity"/>
    <property type="evidence" value="ECO:0007669"/>
    <property type="project" value="TreeGrafter"/>
</dbReference>
<comment type="similarity">
    <text evidence="7">Belongs to the sirtuin family. Class IV subfamily.</text>
</comment>
<dbReference type="GO" id="GO:0005634">
    <property type="term" value="C:nucleus"/>
    <property type="evidence" value="ECO:0007669"/>
    <property type="project" value="TreeGrafter"/>
</dbReference>
<dbReference type="GO" id="GO:0000122">
    <property type="term" value="P:negative regulation of transcription by RNA polymerase II"/>
    <property type="evidence" value="ECO:0007669"/>
    <property type="project" value="TreeGrafter"/>
</dbReference>
<organism evidence="10 11">
    <name type="scientific">Sordaria macrospora</name>
    <dbReference type="NCBI Taxonomy" id="5147"/>
    <lineage>
        <taxon>Eukaryota</taxon>
        <taxon>Fungi</taxon>
        <taxon>Dikarya</taxon>
        <taxon>Ascomycota</taxon>
        <taxon>Pezizomycotina</taxon>
        <taxon>Sordariomycetes</taxon>
        <taxon>Sordariomycetidae</taxon>
        <taxon>Sordariales</taxon>
        <taxon>Sordariaceae</taxon>
        <taxon>Sordaria</taxon>
    </lineage>
</organism>
<name>A0A8S8ZEZ7_SORMA</name>
<evidence type="ECO:0000256" key="5">
    <source>
        <dbReference type="ARBA" id="ARBA00022833"/>
    </source>
</evidence>
<dbReference type="Gene3D" id="2.20.28.200">
    <property type="match status" value="1"/>
</dbReference>
<dbReference type="InterPro" id="IPR050134">
    <property type="entry name" value="NAD-dep_sirtuin_deacylases"/>
</dbReference>
<feature type="binding site" evidence="8">
    <location>
        <position position="132"/>
    </location>
    <ligand>
        <name>Zn(2+)</name>
        <dbReference type="ChEBI" id="CHEBI:29105"/>
    </ligand>
</feature>
<dbReference type="PANTHER" id="PTHR11085:SF12">
    <property type="entry name" value="NAD-DEPENDENT PROTEIN DEACYLASE SIRTUIN-6"/>
    <property type="match status" value="1"/>
</dbReference>
<evidence type="ECO:0000256" key="2">
    <source>
        <dbReference type="ARBA" id="ARBA00012928"/>
    </source>
</evidence>
<dbReference type="InterPro" id="IPR029035">
    <property type="entry name" value="DHS-like_NAD/FAD-binding_dom"/>
</dbReference>
<feature type="active site" description="Proton acceptor" evidence="8">
    <location>
        <position position="124"/>
    </location>
</feature>
<accession>A0A8S8ZEZ7</accession>
<dbReference type="GO" id="GO:0070403">
    <property type="term" value="F:NAD+ binding"/>
    <property type="evidence" value="ECO:0007669"/>
    <property type="project" value="InterPro"/>
</dbReference>
<gene>
    <name evidence="10" type="ORF">SMACR_07316</name>
</gene>
<sequence>MAHTAHKNPKKEKFEAPEVINRKAKALAELIRRSEHFVVFTGAGISTSAGIPDFRGPEGVWTLMAQGRQATKKSVDTLQAIPTQTHMALVELQERGILKGLISQNCDGLHRRSGIRADMISELHGNTNIEHCKQCGKEFLRDFYAVALDNRPLHDHRTGRKCPICITQPLHDTIIHFSEDLPLAPWTRAEANCEKADLCLVLGSSLTVTPANELPQLVGERAAAQKKSRGNQDANTNLVICNLQDTDLDYLCLNPDHRIFAKADDLMQQVMHYLQLPIPEFHVRQRLIVETDVDADPAGGRHTVTVKGVDEDNTTPASFLRTVKLVTARGRPRMVKTEPFVLGWRGMLGELEEEALQSNASDWEHKDAVMSVSEVLTLGLEFMGNYGEPSYELQHTVQASLPQCGAAAQGPRMVTRTAYNLIYNPQNGEWTVNLHSSSRN</sequence>
<dbReference type="VEuPathDB" id="FungiDB:SMAC_07316"/>
<dbReference type="PROSITE" id="PS50305">
    <property type="entry name" value="SIRTUIN"/>
    <property type="match status" value="1"/>
</dbReference>
<dbReference type="SUPFAM" id="SSF52467">
    <property type="entry name" value="DHS-like NAD/FAD-binding domain"/>
    <property type="match status" value="1"/>
</dbReference>
<keyword evidence="4 8" id="KW-0479">Metal-binding</keyword>
<keyword evidence="3" id="KW-0808">Transferase</keyword>
<evidence type="ECO:0000313" key="11">
    <source>
        <dbReference type="Proteomes" id="UP000433876"/>
    </source>
</evidence>
<comment type="similarity">
    <text evidence="1">Belongs to the sirtuin family. Class I subfamily.</text>
</comment>
<dbReference type="PANTHER" id="PTHR11085">
    <property type="entry name" value="NAD-DEPENDENT PROTEIN DEACYLASE SIRTUIN-5, MITOCHONDRIAL-RELATED"/>
    <property type="match status" value="1"/>
</dbReference>